<evidence type="ECO:0000313" key="3">
    <source>
        <dbReference type="Proteomes" id="UP001291926"/>
    </source>
</evidence>
<dbReference type="EMBL" id="JAYDYQ010002688">
    <property type="protein sequence ID" value="KAK4476921.1"/>
    <property type="molecule type" value="Genomic_DNA"/>
</dbReference>
<evidence type="ECO:0000313" key="1">
    <source>
        <dbReference type="EMBL" id="KAK4476918.1"/>
    </source>
</evidence>
<dbReference type="EMBL" id="JAYDYQ010002688">
    <property type="protein sequence ID" value="KAK4476918.1"/>
    <property type="molecule type" value="Genomic_DNA"/>
</dbReference>
<gene>
    <name evidence="1" type="ORF">RD792_016085</name>
    <name evidence="2" type="ORF">RD792_016089</name>
</gene>
<organism evidence="1 3">
    <name type="scientific">Penstemon davidsonii</name>
    <dbReference type="NCBI Taxonomy" id="160366"/>
    <lineage>
        <taxon>Eukaryota</taxon>
        <taxon>Viridiplantae</taxon>
        <taxon>Streptophyta</taxon>
        <taxon>Embryophyta</taxon>
        <taxon>Tracheophyta</taxon>
        <taxon>Spermatophyta</taxon>
        <taxon>Magnoliopsida</taxon>
        <taxon>eudicotyledons</taxon>
        <taxon>Gunneridae</taxon>
        <taxon>Pentapetalae</taxon>
        <taxon>asterids</taxon>
        <taxon>lamiids</taxon>
        <taxon>Lamiales</taxon>
        <taxon>Plantaginaceae</taxon>
        <taxon>Cheloneae</taxon>
        <taxon>Penstemon</taxon>
    </lineage>
</organism>
<keyword evidence="3" id="KW-1185">Reference proteome</keyword>
<name>A0ABR0CL22_9LAMI</name>
<proteinExistence type="predicted"/>
<dbReference type="Proteomes" id="UP001291926">
    <property type="component" value="Unassembled WGS sequence"/>
</dbReference>
<sequence length="76" mass="8394">MWESETDTVGGGDYGNGVMSTSKPGLKTDGFEKKGQSWYVATDIPSDFLVQIGDVSFHLHKVLFFSFFFEGFTQGS</sequence>
<comment type="caution">
    <text evidence="1">The sequence shown here is derived from an EMBL/GenBank/DDBJ whole genome shotgun (WGS) entry which is preliminary data.</text>
</comment>
<accession>A0ABR0CL22</accession>
<evidence type="ECO:0000313" key="2">
    <source>
        <dbReference type="EMBL" id="KAK4476921.1"/>
    </source>
</evidence>
<protein>
    <submittedName>
        <fullName evidence="1">Uncharacterized protein</fullName>
    </submittedName>
</protein>
<reference evidence="1 3" key="1">
    <citation type="journal article" date="2023" name="bioRxiv">
        <title>Genome report: Whole genome sequence and annotation of Penstemon davidsonii.</title>
        <authorList>
            <person name="Ostevik K.L."/>
            <person name="Alabady M."/>
            <person name="Zhang M."/>
            <person name="Rausher M.D."/>
        </authorList>
    </citation>
    <scope>NUCLEOTIDE SEQUENCE [LARGE SCALE GENOMIC DNA]</scope>
    <source>
        <strain evidence="1">DNT005</strain>
        <tissue evidence="1">Whole leaf</tissue>
    </source>
</reference>
<reference evidence="1" key="2">
    <citation type="submission" date="2023-12" db="EMBL/GenBank/DDBJ databases">
        <authorList>
            <person name="Ostevik K."/>
            <person name="Alabady M."/>
            <person name="Zhang M."/>
            <person name="Rausher M."/>
        </authorList>
    </citation>
    <scope>NUCLEOTIDE SEQUENCE</scope>
    <source>
        <strain evidence="1">DNT005</strain>
        <tissue evidence="1">Whole leaf</tissue>
    </source>
</reference>